<feature type="region of interest" description="Disordered" evidence="6">
    <location>
        <begin position="132"/>
        <end position="210"/>
    </location>
</feature>
<dbReference type="InterPro" id="IPR008814">
    <property type="entry name" value="Swp1"/>
</dbReference>
<dbReference type="InterPro" id="IPR007527">
    <property type="entry name" value="Znf_SWIM"/>
</dbReference>
<dbReference type="PANTHER" id="PTHR12640">
    <property type="entry name" value="RIBOPHORIN II"/>
    <property type="match status" value="1"/>
</dbReference>
<dbReference type="UniPathway" id="UPA00378"/>
<evidence type="ECO:0000256" key="1">
    <source>
        <dbReference type="ARBA" id="ARBA00022723"/>
    </source>
</evidence>
<dbReference type="EMBL" id="MLFT02000005">
    <property type="protein sequence ID" value="PHT48359.1"/>
    <property type="molecule type" value="Genomic_DNA"/>
</dbReference>
<comment type="subunit">
    <text evidence="5">Component of the oligosaccharyltransferase (OST) complex.</text>
</comment>
<evidence type="ECO:0000256" key="5">
    <source>
        <dbReference type="RuleBase" id="RU366029"/>
    </source>
</evidence>
<evidence type="ECO:0000313" key="9">
    <source>
        <dbReference type="Proteomes" id="UP000224567"/>
    </source>
</evidence>
<dbReference type="InterPro" id="IPR055373">
    <property type="entry name" value="Ribophorin_II_N"/>
</dbReference>
<dbReference type="InterPro" id="IPR006564">
    <property type="entry name" value="Znf_PMZ"/>
</dbReference>
<dbReference type="Pfam" id="PF05817">
    <property type="entry name" value="Ribophorin_II"/>
    <property type="match status" value="1"/>
</dbReference>
<evidence type="ECO:0000256" key="3">
    <source>
        <dbReference type="ARBA" id="ARBA00022833"/>
    </source>
</evidence>
<evidence type="ECO:0000256" key="6">
    <source>
        <dbReference type="SAM" id="MobiDB-lite"/>
    </source>
</evidence>
<dbReference type="PANTHER" id="PTHR12640:SF0">
    <property type="entry name" value="DOLICHYL-DIPHOSPHOOLIGOSACCHARIDE--PROTEIN GLYCOSYLTRANSFERASE SUBUNIT 2"/>
    <property type="match status" value="1"/>
</dbReference>
<name>A0A2G2WT55_CAPBA</name>
<keyword evidence="2 4" id="KW-0863">Zinc-finger</keyword>
<sequence length="635" mass="69168">MAEYFNAWVLGARHKTIITMLEEIRVKIMKRVGHMRDFCETWISDISPMSMKVLNDNTTRSMKCSIEWNSNIGYAVLDTGYRHIVDLARQYCSCRAWMLKGTPCPHAVASLHYKKLETINYLSLNISVMPPHVKKLPGRPRKNRKKEEGAPTAGTNENPSPSPSAGADPSAGPSAVPSIAPTIGKGRDSTGRRRGRPPKNSTEKCTDRPRMIGMGLLRTQSGCTILNPGMPSERFKTTKSSAFVTGNLRYTPKTSVKWNGKKIQVLVATVDRRSCGDSFPKIGIHSYWKNGETMYNLSPDKQGMTKVLGFLVLLALSSALTCEAAIFKPISHSHRSAALELFTPADGSFKSFEEAYEALRTFEVLGIKKQPDQRADTCASVVDTLSSPSSALKDLFQALRVNGLLNCELNKKAFAGIVPRLKDAVKSASSLLDSYYSVGSLVLIKGLSSDVDVHLESADSVFRAIKALGQSDGRWRYSSNNPESSTYAAGIAFESLAGVISLASSEIDQSLISMVKNDISKLLGGLEKYDDGAYYFDEKLVDAQGHQGPLSASSSVVCGITSFATVSAENLNLPGDKILGLARFFLGIGVPGNAKDLYYQVEALASLENNRVSMPLILSLPTNVLSLTRKDPLKV</sequence>
<dbReference type="Pfam" id="PF04434">
    <property type="entry name" value="SWIM"/>
    <property type="match status" value="1"/>
</dbReference>
<feature type="compositionally biased region" description="Basic residues" evidence="6">
    <location>
        <begin position="132"/>
        <end position="144"/>
    </location>
</feature>
<dbReference type="SMART" id="SM00575">
    <property type="entry name" value="ZnF_PMZ"/>
    <property type="match status" value="1"/>
</dbReference>
<accession>A0A2G2WT55</accession>
<dbReference type="GO" id="GO:0008270">
    <property type="term" value="F:zinc ion binding"/>
    <property type="evidence" value="ECO:0007669"/>
    <property type="project" value="UniProtKB-KW"/>
</dbReference>
<evidence type="ECO:0000313" key="8">
    <source>
        <dbReference type="EMBL" id="PHT48359.1"/>
    </source>
</evidence>
<evidence type="ECO:0000259" key="7">
    <source>
        <dbReference type="PROSITE" id="PS50966"/>
    </source>
</evidence>
<dbReference type="STRING" id="33114.A0A2G2WT55"/>
<reference evidence="8 9" key="1">
    <citation type="journal article" date="2017" name="Genome Biol.">
        <title>New reference genome sequences of hot pepper reveal the massive evolution of plant disease-resistance genes by retroduplication.</title>
        <authorList>
            <person name="Kim S."/>
            <person name="Park J."/>
            <person name="Yeom S.I."/>
            <person name="Kim Y.M."/>
            <person name="Seo E."/>
            <person name="Kim K.T."/>
            <person name="Kim M.S."/>
            <person name="Lee J.M."/>
            <person name="Cheong K."/>
            <person name="Shin H.S."/>
            <person name="Kim S.B."/>
            <person name="Han K."/>
            <person name="Lee J."/>
            <person name="Park M."/>
            <person name="Lee H.A."/>
            <person name="Lee H.Y."/>
            <person name="Lee Y."/>
            <person name="Oh S."/>
            <person name="Lee J.H."/>
            <person name="Choi E."/>
            <person name="Choi E."/>
            <person name="Lee S.E."/>
            <person name="Jeon J."/>
            <person name="Kim H."/>
            <person name="Choi G."/>
            <person name="Song H."/>
            <person name="Lee J."/>
            <person name="Lee S.C."/>
            <person name="Kwon J.K."/>
            <person name="Lee H.Y."/>
            <person name="Koo N."/>
            <person name="Hong Y."/>
            <person name="Kim R.W."/>
            <person name="Kang W.H."/>
            <person name="Huh J.H."/>
            <person name="Kang B.C."/>
            <person name="Yang T.J."/>
            <person name="Lee Y.H."/>
            <person name="Bennetzen J.L."/>
            <person name="Choi D."/>
        </authorList>
    </citation>
    <scope>NUCLEOTIDE SEQUENCE [LARGE SCALE GENOMIC DNA]</scope>
    <source>
        <strain evidence="9">cv. PBC81</strain>
    </source>
</reference>
<gene>
    <name evidence="8" type="ORF">CQW23_12567</name>
</gene>
<protein>
    <recommendedName>
        <fullName evidence="5">Dolichyl-diphosphooligosaccharide--protein glycosyltransferase subunit 2</fullName>
    </recommendedName>
    <alternativeName>
        <fullName evidence="5">Ribophorin-2</fullName>
    </alternativeName>
</protein>
<feature type="compositionally biased region" description="Low complexity" evidence="6">
    <location>
        <begin position="163"/>
        <end position="178"/>
    </location>
</feature>
<organism evidence="8 9">
    <name type="scientific">Capsicum baccatum</name>
    <name type="common">Peruvian pepper</name>
    <dbReference type="NCBI Taxonomy" id="33114"/>
    <lineage>
        <taxon>Eukaryota</taxon>
        <taxon>Viridiplantae</taxon>
        <taxon>Streptophyta</taxon>
        <taxon>Embryophyta</taxon>
        <taxon>Tracheophyta</taxon>
        <taxon>Spermatophyta</taxon>
        <taxon>Magnoliopsida</taxon>
        <taxon>eudicotyledons</taxon>
        <taxon>Gunneridae</taxon>
        <taxon>Pentapetalae</taxon>
        <taxon>asterids</taxon>
        <taxon>lamiids</taxon>
        <taxon>Solanales</taxon>
        <taxon>Solanaceae</taxon>
        <taxon>Solanoideae</taxon>
        <taxon>Capsiceae</taxon>
        <taxon>Capsicum</taxon>
    </lineage>
</organism>
<keyword evidence="5" id="KW-0256">Endoplasmic reticulum</keyword>
<dbReference type="GO" id="GO:0008250">
    <property type="term" value="C:oligosaccharyltransferase complex"/>
    <property type="evidence" value="ECO:0007669"/>
    <property type="project" value="UniProtKB-UniRule"/>
</dbReference>
<feature type="domain" description="SWIM-type" evidence="7">
    <location>
        <begin position="81"/>
        <end position="115"/>
    </location>
</feature>
<evidence type="ECO:0000256" key="2">
    <source>
        <dbReference type="ARBA" id="ARBA00022771"/>
    </source>
</evidence>
<dbReference type="Proteomes" id="UP000224567">
    <property type="component" value="Unassembled WGS sequence"/>
</dbReference>
<comment type="pathway">
    <text evidence="5">Protein modification; protein glycosylation.</text>
</comment>
<reference evidence="9" key="2">
    <citation type="journal article" date="2017" name="J. Anim. Genet.">
        <title>Multiple reference genome sequences of hot pepper reveal the massive evolution of plant disease resistance genes by retroduplication.</title>
        <authorList>
            <person name="Kim S."/>
            <person name="Park J."/>
            <person name="Yeom S.-I."/>
            <person name="Kim Y.-M."/>
            <person name="Seo E."/>
            <person name="Kim K.-T."/>
            <person name="Kim M.-S."/>
            <person name="Lee J.M."/>
            <person name="Cheong K."/>
            <person name="Shin H.-S."/>
            <person name="Kim S.-B."/>
            <person name="Han K."/>
            <person name="Lee J."/>
            <person name="Park M."/>
            <person name="Lee H.-A."/>
            <person name="Lee H.-Y."/>
            <person name="Lee Y."/>
            <person name="Oh S."/>
            <person name="Lee J.H."/>
            <person name="Choi E."/>
            <person name="Choi E."/>
            <person name="Lee S.E."/>
            <person name="Jeon J."/>
            <person name="Kim H."/>
            <person name="Choi G."/>
            <person name="Song H."/>
            <person name="Lee J."/>
            <person name="Lee S.-C."/>
            <person name="Kwon J.-K."/>
            <person name="Lee H.-Y."/>
            <person name="Koo N."/>
            <person name="Hong Y."/>
            <person name="Kim R.W."/>
            <person name="Kang W.-H."/>
            <person name="Huh J.H."/>
            <person name="Kang B.-C."/>
            <person name="Yang T.-J."/>
            <person name="Lee Y.-H."/>
            <person name="Bennetzen J.L."/>
            <person name="Choi D."/>
        </authorList>
    </citation>
    <scope>NUCLEOTIDE SEQUENCE [LARGE SCALE GENOMIC DNA]</scope>
    <source>
        <strain evidence="9">cv. PBC81</strain>
    </source>
</reference>
<keyword evidence="1" id="KW-0479">Metal-binding</keyword>
<proteinExistence type="inferred from homology"/>
<feature type="compositionally biased region" description="Basic and acidic residues" evidence="6">
    <location>
        <begin position="201"/>
        <end position="210"/>
    </location>
</feature>
<dbReference type="GO" id="GO:0006487">
    <property type="term" value="P:protein N-linked glycosylation"/>
    <property type="evidence" value="ECO:0007669"/>
    <property type="project" value="UniProtKB-UniRule"/>
</dbReference>
<evidence type="ECO:0000256" key="4">
    <source>
        <dbReference type="PROSITE-ProRule" id="PRU00325"/>
    </source>
</evidence>
<comment type="subcellular location">
    <subcellularLocation>
        <location evidence="5">Endoplasmic reticulum membrane</location>
        <topology evidence="5">Multi-pass membrane protein</topology>
    </subcellularLocation>
</comment>
<dbReference type="AlphaFoldDB" id="A0A2G2WT55"/>
<dbReference type="PROSITE" id="PS50966">
    <property type="entry name" value="ZF_SWIM"/>
    <property type="match status" value="1"/>
</dbReference>
<comment type="similarity">
    <text evidence="5">Belongs to the SWP1 family.</text>
</comment>
<comment type="function">
    <text evidence="5">Subunit of the oligosaccharyl transferase (OST) complex that catalyzes the initial transfer of a defined glycan (Glc(3)Man(9)GlcNAc(2) in eukaryotes) from the lipid carrier dolichol-pyrophosphate to an asparagine residue within an Asn-X-Ser/Thr consensus motif in nascent polypeptide chains, the first step in protein N-glycosylation. N-glycosylation occurs cotranslationally and the complex associates with the Sec61 complex at the channel-forming translocon complex that mediates protein translocation across the endoplasmic reticulum (ER). All subunits are required for a maximal enzyme activity.</text>
</comment>
<keyword evidence="3" id="KW-0862">Zinc</keyword>
<keyword evidence="9" id="KW-1185">Reference proteome</keyword>
<dbReference type="OrthoDB" id="1680976at2759"/>
<dbReference type="GO" id="GO:0016740">
    <property type="term" value="F:transferase activity"/>
    <property type="evidence" value="ECO:0007669"/>
    <property type="project" value="UniProtKB-KW"/>
</dbReference>
<comment type="caution">
    <text evidence="8">The sequence shown here is derived from an EMBL/GenBank/DDBJ whole genome shotgun (WGS) entry which is preliminary data.</text>
</comment>